<keyword evidence="3" id="KW-1133">Transmembrane helix</keyword>
<dbReference type="HOGENOM" id="CLU_038505_0_0_1"/>
<dbReference type="GO" id="GO:0016020">
    <property type="term" value="C:membrane"/>
    <property type="evidence" value="ECO:0007669"/>
    <property type="project" value="TreeGrafter"/>
</dbReference>
<evidence type="ECO:0000313" key="5">
    <source>
        <dbReference type="EMBL" id="CCH59711.1"/>
    </source>
</evidence>
<dbReference type="GO" id="GO:0016094">
    <property type="term" value="P:polyprenol biosynthetic process"/>
    <property type="evidence" value="ECO:0007669"/>
    <property type="project" value="TreeGrafter"/>
</dbReference>
<accession>I2H009</accession>
<gene>
    <name evidence="5" type="primary">TBLA0B08960</name>
    <name evidence="5" type="ORF">TBLA_0B08960</name>
</gene>
<feature type="coiled-coil region" evidence="4">
    <location>
        <begin position="166"/>
        <end position="193"/>
    </location>
</feature>
<keyword evidence="2" id="KW-0460">Magnesium</keyword>
<dbReference type="NCBIfam" id="TIGR00055">
    <property type="entry name" value="uppS"/>
    <property type="match status" value="1"/>
</dbReference>
<keyword evidence="3" id="KW-0472">Membrane</keyword>
<dbReference type="EMBL" id="HE806317">
    <property type="protein sequence ID" value="CCH59711.1"/>
    <property type="molecule type" value="Genomic_DNA"/>
</dbReference>
<evidence type="ECO:0000256" key="4">
    <source>
        <dbReference type="SAM" id="Coils"/>
    </source>
</evidence>
<keyword evidence="1 3" id="KW-0808">Transferase</keyword>
<comment type="similarity">
    <text evidence="3">Belongs to the UPP synthase family.</text>
</comment>
<dbReference type="GO" id="GO:1904423">
    <property type="term" value="C:dehydrodolichyl diphosphate synthase complex"/>
    <property type="evidence" value="ECO:0007669"/>
    <property type="project" value="EnsemblFungi"/>
</dbReference>
<keyword evidence="4" id="KW-0175">Coiled coil</keyword>
<dbReference type="KEGG" id="tbl:TBLA_0B08960"/>
<dbReference type="GeneID" id="14494420"/>
<dbReference type="GO" id="GO:0005783">
    <property type="term" value="C:endoplasmic reticulum"/>
    <property type="evidence" value="ECO:0007669"/>
    <property type="project" value="TreeGrafter"/>
</dbReference>
<dbReference type="InterPro" id="IPR036424">
    <property type="entry name" value="UPP_synth-like_sf"/>
</dbReference>
<dbReference type="PROSITE" id="PS01066">
    <property type="entry name" value="UPP_SYNTHASE"/>
    <property type="match status" value="1"/>
</dbReference>
<protein>
    <recommendedName>
        <fullName evidence="3">Alkyl transferase</fullName>
        <ecNumber evidence="3">2.5.1.-</ecNumber>
    </recommendedName>
</protein>
<dbReference type="AlphaFoldDB" id="I2H009"/>
<dbReference type="GO" id="GO:0005811">
    <property type="term" value="C:lipid droplet"/>
    <property type="evidence" value="ECO:0007669"/>
    <property type="project" value="EnsemblFungi"/>
</dbReference>
<dbReference type="FunCoup" id="I2H009">
    <property type="interactions" value="46"/>
</dbReference>
<dbReference type="InterPro" id="IPR018520">
    <property type="entry name" value="UPP_synth-like_CS"/>
</dbReference>
<dbReference type="SUPFAM" id="SSF64005">
    <property type="entry name" value="Undecaprenyl diphosphate synthase"/>
    <property type="match status" value="1"/>
</dbReference>
<dbReference type="Gene3D" id="3.40.1180.10">
    <property type="entry name" value="Decaprenyl diphosphate synthase-like"/>
    <property type="match status" value="1"/>
</dbReference>
<dbReference type="PANTHER" id="PTHR10291:SF2">
    <property type="entry name" value="DEHYDRODOLICHYL DIPHOSPHATE SYNTHASE COMPLEX SUBUNIT SRT1"/>
    <property type="match status" value="1"/>
</dbReference>
<dbReference type="Proteomes" id="UP000002866">
    <property type="component" value="Chromosome 2"/>
</dbReference>
<dbReference type="eggNOG" id="KOG1602">
    <property type="taxonomic scope" value="Eukaryota"/>
</dbReference>
<evidence type="ECO:0000256" key="2">
    <source>
        <dbReference type="ARBA" id="ARBA00022842"/>
    </source>
</evidence>
<dbReference type="GO" id="GO:0043048">
    <property type="term" value="P:dolichyl monophosphate biosynthetic process"/>
    <property type="evidence" value="ECO:0007669"/>
    <property type="project" value="EnsemblFungi"/>
</dbReference>
<dbReference type="RefSeq" id="XP_004179230.1">
    <property type="nucleotide sequence ID" value="XM_004179182.1"/>
</dbReference>
<dbReference type="Pfam" id="PF01255">
    <property type="entry name" value="Prenyltransf"/>
    <property type="match status" value="1"/>
</dbReference>
<name>I2H009_HENB6</name>
<dbReference type="FunFam" id="3.40.1180.10:FF:000005">
    <property type="entry name" value="Alkyl transferase"/>
    <property type="match status" value="1"/>
</dbReference>
<dbReference type="InterPro" id="IPR001441">
    <property type="entry name" value="UPP_synth-like"/>
</dbReference>
<feature type="transmembrane region" description="Helical" evidence="3">
    <location>
        <begin position="278"/>
        <end position="298"/>
    </location>
</feature>
<evidence type="ECO:0000256" key="3">
    <source>
        <dbReference type="RuleBase" id="RU363018"/>
    </source>
</evidence>
<reference evidence="5 6" key="1">
    <citation type="journal article" date="2011" name="Proc. Natl. Acad. Sci. U.S.A.">
        <title>Evolutionary erosion of yeast sex chromosomes by mating-type switching accidents.</title>
        <authorList>
            <person name="Gordon J.L."/>
            <person name="Armisen D."/>
            <person name="Proux-Wera E."/>
            <person name="Oheigeartaigh S.S."/>
            <person name="Byrne K.P."/>
            <person name="Wolfe K.H."/>
        </authorList>
    </citation>
    <scope>NUCLEOTIDE SEQUENCE [LARGE SCALE GENOMIC DNA]</scope>
    <source>
        <strain evidence="6">ATCC 34711 / CBS 6284 / DSM 70876 / NBRC 10599 / NRRL Y-10934 / UCD 77-7</strain>
    </source>
</reference>
<evidence type="ECO:0000256" key="1">
    <source>
        <dbReference type="ARBA" id="ARBA00022679"/>
    </source>
</evidence>
<dbReference type="GO" id="GO:0045547">
    <property type="term" value="F:ditrans,polycis-polyprenyl diphosphate synthase [(2E,6E)-farnesyl diphosphate specific] activity"/>
    <property type="evidence" value="ECO:0007669"/>
    <property type="project" value="EnsemblFungi"/>
</dbReference>
<proteinExistence type="inferred from homology"/>
<evidence type="ECO:0000313" key="6">
    <source>
        <dbReference type="Proteomes" id="UP000002866"/>
    </source>
</evidence>
<dbReference type="EC" id="2.5.1.-" evidence="3"/>
<dbReference type="PANTHER" id="PTHR10291">
    <property type="entry name" value="DEHYDRODOLICHYL DIPHOSPHATE SYNTHASE FAMILY MEMBER"/>
    <property type="match status" value="1"/>
</dbReference>
<dbReference type="STRING" id="1071380.I2H009"/>
<organism evidence="5 6">
    <name type="scientific">Henningerozyma blattae (strain ATCC 34711 / CBS 6284 / DSM 70876 / NBRC 10599 / NRRL Y-10934 / UCD 77-7)</name>
    <name type="common">Yeast</name>
    <name type="synonym">Tetrapisispora blattae</name>
    <dbReference type="NCBI Taxonomy" id="1071380"/>
    <lineage>
        <taxon>Eukaryota</taxon>
        <taxon>Fungi</taxon>
        <taxon>Dikarya</taxon>
        <taxon>Ascomycota</taxon>
        <taxon>Saccharomycotina</taxon>
        <taxon>Saccharomycetes</taxon>
        <taxon>Saccharomycetales</taxon>
        <taxon>Saccharomycetaceae</taxon>
        <taxon>Henningerozyma</taxon>
    </lineage>
</organism>
<dbReference type="CDD" id="cd00475">
    <property type="entry name" value="Cis_IPPS"/>
    <property type="match status" value="1"/>
</dbReference>
<dbReference type="OrthoDB" id="4173905at2759"/>
<sequence>MILFLRQLIKNIIDTIIAIQQNIDTNIHLLLFKYNQVIIGPVKKSSIFLTIHSRFQTVLINILKLGPIPEHVSFIMDGNRRYAKSNNLPLKKGHEAGGIRLLSLLYFCKKVGINCVSTYAFSIENFNRPKNEIDLLIKLFNNKIDEFLKRSNDISDQLYGANLKIVGNVKLLSEELQVKIQNLNEKCDNSKEDKSTQFTVYVCMPYTSRDDIYNTINKTVQTTTDSSTINVESFTKSMYLKDFSNECDILIRTSGHRRLSDYMLWQTHNNSSIYFSKYLWPDFNFFQLFLILLNWSFFTSISRFYSHAMNNDTTISFTKKKGINLNDLPPPPKSISITGSSE</sequence>
<keyword evidence="6" id="KW-1185">Reference proteome</keyword>
<dbReference type="InParanoid" id="I2H009"/>
<keyword evidence="3" id="KW-0812">Transmembrane</keyword>
<dbReference type="OMA" id="TKGQPDP"/>